<keyword evidence="3" id="KW-1185">Reference proteome</keyword>
<dbReference type="Gene3D" id="3.40.50.720">
    <property type="entry name" value="NAD(P)-binding Rossmann-like Domain"/>
    <property type="match status" value="1"/>
</dbReference>
<dbReference type="STRING" id="45607.A0A2T0FDL1"/>
<dbReference type="Pfam" id="PF13460">
    <property type="entry name" value="NAD_binding_10"/>
    <property type="match status" value="1"/>
</dbReference>
<proteinExistence type="predicted"/>
<dbReference type="PANTHER" id="PTHR15020:SF50">
    <property type="entry name" value="UPF0659 PROTEIN YMR090W"/>
    <property type="match status" value="1"/>
</dbReference>
<evidence type="ECO:0000259" key="1">
    <source>
        <dbReference type="Pfam" id="PF13460"/>
    </source>
</evidence>
<comment type="caution">
    <text evidence="2">The sequence shown here is derived from an EMBL/GenBank/DDBJ whole genome shotgun (WGS) entry which is preliminary data.</text>
</comment>
<dbReference type="Proteomes" id="UP000238350">
    <property type="component" value="Unassembled WGS sequence"/>
</dbReference>
<dbReference type="RefSeq" id="XP_024663039.1">
    <property type="nucleotide sequence ID" value="XM_024807271.1"/>
</dbReference>
<protein>
    <recommendedName>
        <fullName evidence="1">NAD(P)-binding domain-containing protein</fullName>
    </recommendedName>
</protein>
<evidence type="ECO:0000313" key="3">
    <source>
        <dbReference type="Proteomes" id="UP000238350"/>
    </source>
</evidence>
<dbReference type="OrthoDB" id="10254604at2759"/>
<dbReference type="InterPro" id="IPR036291">
    <property type="entry name" value="NAD(P)-bd_dom_sf"/>
</dbReference>
<gene>
    <name evidence="2" type="ORF">B9G98_00713</name>
</gene>
<dbReference type="GeneID" id="36514462"/>
<dbReference type="SUPFAM" id="SSF51735">
    <property type="entry name" value="NAD(P)-binding Rossmann-fold domains"/>
    <property type="match status" value="1"/>
</dbReference>
<dbReference type="PANTHER" id="PTHR15020">
    <property type="entry name" value="FLAVIN REDUCTASE-RELATED"/>
    <property type="match status" value="1"/>
</dbReference>
<accession>A0A2T0FDL1</accession>
<sequence>MGYPDAKNNEAVGPNPPCPACFDMTAVTIVGGHGKVALLLAKELTAKGFQVKSLFRNSDHKADVAKTGADTQVFDIESANVDDIASQFKGADAIVFSAGAGGGNPSRTYAIDRDAAIRTMKAAEQANVKRYVMVSYLGAGPNHGVPKDNGFYAYAEAKAAADTFLRSTNLDWTILMPGMLSLEEPTGKIEYNPQKDKRTAVSRANVALVAAAVLQAPNTVHKEIPFLDGDEKIADVISRI</sequence>
<dbReference type="InterPro" id="IPR016040">
    <property type="entry name" value="NAD(P)-bd_dom"/>
</dbReference>
<feature type="domain" description="NAD(P)-binding" evidence="1">
    <location>
        <begin position="31"/>
        <end position="217"/>
    </location>
</feature>
<evidence type="ECO:0000313" key="2">
    <source>
        <dbReference type="EMBL" id="PRT53093.1"/>
    </source>
</evidence>
<reference evidence="2 3" key="1">
    <citation type="submission" date="2017-04" db="EMBL/GenBank/DDBJ databases">
        <title>Genome sequencing of [Candida] sorbophila.</title>
        <authorList>
            <person name="Ahn J.O."/>
        </authorList>
    </citation>
    <scope>NUCLEOTIDE SEQUENCE [LARGE SCALE GENOMIC DNA]</scope>
    <source>
        <strain evidence="2 3">DS02</strain>
    </source>
</reference>
<organism evidence="2 3">
    <name type="scientific">Wickerhamiella sorbophila</name>
    <dbReference type="NCBI Taxonomy" id="45607"/>
    <lineage>
        <taxon>Eukaryota</taxon>
        <taxon>Fungi</taxon>
        <taxon>Dikarya</taxon>
        <taxon>Ascomycota</taxon>
        <taxon>Saccharomycotina</taxon>
        <taxon>Dipodascomycetes</taxon>
        <taxon>Dipodascales</taxon>
        <taxon>Trichomonascaceae</taxon>
        <taxon>Wickerhamiella</taxon>
    </lineage>
</organism>
<dbReference type="AlphaFoldDB" id="A0A2T0FDL1"/>
<name>A0A2T0FDL1_9ASCO</name>
<dbReference type="EMBL" id="NDIQ01000001">
    <property type="protein sequence ID" value="PRT53093.1"/>
    <property type="molecule type" value="Genomic_DNA"/>
</dbReference>